<dbReference type="GO" id="GO:0000786">
    <property type="term" value="C:nucleosome"/>
    <property type="evidence" value="ECO:0007669"/>
    <property type="project" value="InterPro"/>
</dbReference>
<dbReference type="PROSITE" id="PS51504">
    <property type="entry name" value="H15"/>
    <property type="match status" value="1"/>
</dbReference>
<feature type="domain" description="H15" evidence="2">
    <location>
        <begin position="86"/>
        <end position="157"/>
    </location>
</feature>
<evidence type="ECO:0000313" key="5">
    <source>
        <dbReference type="EMBL" id="CBE66839.1"/>
    </source>
</evidence>
<feature type="compositionally biased region" description="Low complexity" evidence="1">
    <location>
        <begin position="301"/>
        <end position="319"/>
    </location>
</feature>
<dbReference type="OrthoDB" id="10070354at2759"/>
<feature type="compositionally biased region" description="Basic and acidic residues" evidence="1">
    <location>
        <begin position="157"/>
        <end position="222"/>
    </location>
</feature>
<proteinExistence type="predicted"/>
<name>D1GYE5_DROAN</name>
<feature type="compositionally biased region" description="Acidic residues" evidence="1">
    <location>
        <begin position="32"/>
        <end position="49"/>
    </location>
</feature>
<dbReference type="GO" id="GO:0003677">
    <property type="term" value="F:DNA binding"/>
    <property type="evidence" value="ECO:0007669"/>
    <property type="project" value="InterPro"/>
</dbReference>
<dbReference type="GO" id="GO:0006334">
    <property type="term" value="P:nucleosome assembly"/>
    <property type="evidence" value="ECO:0007669"/>
    <property type="project" value="InterPro"/>
</dbReference>
<dbReference type="InterPro" id="IPR036388">
    <property type="entry name" value="WH-like_DNA-bd_sf"/>
</dbReference>
<dbReference type="Pfam" id="PF00538">
    <property type="entry name" value="Linker_histone"/>
    <property type="match status" value="1"/>
</dbReference>
<feature type="region of interest" description="Disordered" evidence="1">
    <location>
        <begin position="156"/>
        <end position="351"/>
    </location>
</feature>
<gene>
    <name evidence="3" type="primary">CG3509</name>
</gene>
<dbReference type="SUPFAM" id="SSF46785">
    <property type="entry name" value="Winged helix' DNA-binding domain"/>
    <property type="match status" value="1"/>
</dbReference>
<reference evidence="3" key="1">
    <citation type="journal article" date="2012" name="Int J Evol Biol">
        <title>Inter- and intraspecific variation in Drosophila genes with sex-biased expression.</title>
        <authorList>
            <person name="Muller L."/>
            <person name="Grath S."/>
            <person name="von Heckel K."/>
            <person name="Parsch J."/>
        </authorList>
    </citation>
    <scope>NUCLEOTIDE SEQUENCE</scope>
    <source>
        <strain evidence="3">BKK10</strain>
        <strain evidence="4">BKK4</strain>
        <strain evidence="5">BKK5</strain>
        <strain evidence="6">BKK9</strain>
    </source>
</reference>
<feature type="compositionally biased region" description="Basic and acidic residues" evidence="1">
    <location>
        <begin position="71"/>
        <end position="83"/>
    </location>
</feature>
<feature type="region of interest" description="Disordered" evidence="1">
    <location>
        <begin position="1"/>
        <end position="90"/>
    </location>
</feature>
<evidence type="ECO:0000313" key="3">
    <source>
        <dbReference type="EMBL" id="CBE66833.1"/>
    </source>
</evidence>
<evidence type="ECO:0000259" key="2">
    <source>
        <dbReference type="PROSITE" id="PS51504"/>
    </source>
</evidence>
<dbReference type="EMBL" id="FN546540">
    <property type="protein sequence ID" value="CBE66839.1"/>
    <property type="molecule type" value="Genomic_DNA"/>
</dbReference>
<dbReference type="Gene3D" id="1.10.10.10">
    <property type="entry name" value="Winged helix-like DNA-binding domain superfamily/Winged helix DNA-binding domain"/>
    <property type="match status" value="1"/>
</dbReference>
<organism evidence="3">
    <name type="scientific">Drosophila ananassae</name>
    <name type="common">Fruit fly</name>
    <dbReference type="NCBI Taxonomy" id="7217"/>
    <lineage>
        <taxon>Eukaryota</taxon>
        <taxon>Metazoa</taxon>
        <taxon>Ecdysozoa</taxon>
        <taxon>Arthropoda</taxon>
        <taxon>Hexapoda</taxon>
        <taxon>Insecta</taxon>
        <taxon>Pterygota</taxon>
        <taxon>Neoptera</taxon>
        <taxon>Endopterygota</taxon>
        <taxon>Diptera</taxon>
        <taxon>Brachycera</taxon>
        <taxon>Muscomorpha</taxon>
        <taxon>Ephydroidea</taxon>
        <taxon>Drosophilidae</taxon>
        <taxon>Drosophila</taxon>
        <taxon>Sophophora</taxon>
    </lineage>
</organism>
<feature type="compositionally biased region" description="Polar residues" evidence="1">
    <location>
        <begin position="325"/>
        <end position="339"/>
    </location>
</feature>
<dbReference type="SMART" id="SM00526">
    <property type="entry name" value="H15"/>
    <property type="match status" value="1"/>
</dbReference>
<dbReference type="InterPro" id="IPR005818">
    <property type="entry name" value="Histone_H1/H5_H15"/>
</dbReference>
<protein>
    <submittedName>
        <fullName evidence="3">CG3509-PA</fullName>
    </submittedName>
</protein>
<evidence type="ECO:0000256" key="1">
    <source>
        <dbReference type="SAM" id="MobiDB-lite"/>
    </source>
</evidence>
<sequence length="351" mass="38205">MPNKKNVTFEDGFIEFEDSSSPATSQESNSGGEEEEDEELEESNAEESDSGEHPSDSEAANHPYPTPPPDEGSKLPNGKEKSKQKTKGSVLSLATMAIEKLASRSGSSVKAIIKYLKSEGYQWDEEKRFSRLLTSALKKGVANGQFEQVKMSFKISEQAKKTSKAVEKMKAKKQKEKEAAKDKEMKAKKKEMEKEKKKKAKEAEKERAKVTKAKEKQHPAKKTERKTKQPSKKAMAQEGANTAPPKAKGAALEAIQAVLETPKSAPPAPRSKTARSKVEVSSAGKSKKKPRKSIGSLAQTKSSKPSVKAVKKLVSAKAPQEADESTANIVDAQATSTPQVAPPKGKRMRKV</sequence>
<dbReference type="EMBL" id="FN546543">
    <property type="protein sequence ID" value="CBE66842.1"/>
    <property type="molecule type" value="Genomic_DNA"/>
</dbReference>
<evidence type="ECO:0000313" key="4">
    <source>
        <dbReference type="EMBL" id="CBE66838.1"/>
    </source>
</evidence>
<dbReference type="EMBL" id="FN546534">
    <property type="protein sequence ID" value="CBE66833.1"/>
    <property type="molecule type" value="Genomic_DNA"/>
</dbReference>
<evidence type="ECO:0000313" key="6">
    <source>
        <dbReference type="EMBL" id="CBE66842.1"/>
    </source>
</evidence>
<accession>D1GYE5</accession>
<dbReference type="EMBL" id="FN546539">
    <property type="protein sequence ID" value="CBE66838.1"/>
    <property type="molecule type" value="Genomic_DNA"/>
</dbReference>
<dbReference type="AlphaFoldDB" id="D1GYE5"/>
<dbReference type="InterPro" id="IPR036390">
    <property type="entry name" value="WH_DNA-bd_sf"/>
</dbReference>